<evidence type="ECO:0000256" key="13">
    <source>
        <dbReference type="SAM" id="Phobius"/>
    </source>
</evidence>
<evidence type="ECO:0000313" key="14">
    <source>
        <dbReference type="Ensembl" id="ENSLLEP00000040684.1"/>
    </source>
</evidence>
<dbReference type="SUPFAM" id="SSF81321">
    <property type="entry name" value="Family A G protein-coupled receptor-like"/>
    <property type="match status" value="1"/>
</dbReference>
<dbReference type="GO" id="GO:0004930">
    <property type="term" value="F:G protein-coupled receptor activity"/>
    <property type="evidence" value="ECO:0007669"/>
    <property type="project" value="UniProtKB-KW"/>
</dbReference>
<dbReference type="GeneTree" id="ENSGT01150000286961"/>
<reference evidence="14" key="1">
    <citation type="submission" date="2025-08" db="UniProtKB">
        <authorList>
            <consortium name="Ensembl"/>
        </authorList>
    </citation>
    <scope>IDENTIFICATION</scope>
</reference>
<feature type="transmembrane region" description="Helical" evidence="13">
    <location>
        <begin position="195"/>
        <end position="221"/>
    </location>
</feature>
<keyword evidence="15" id="KW-1185">Reference proteome</keyword>
<evidence type="ECO:0000256" key="12">
    <source>
        <dbReference type="RuleBase" id="RU004424"/>
    </source>
</evidence>
<dbReference type="PANTHER" id="PTHR11394">
    <property type="entry name" value="TASTE RECEPTOR TYPE 2"/>
    <property type="match status" value="1"/>
</dbReference>
<proteinExistence type="inferred from homology"/>
<evidence type="ECO:0000256" key="5">
    <source>
        <dbReference type="ARBA" id="ARBA00022692"/>
    </source>
</evidence>
<evidence type="ECO:0000256" key="9">
    <source>
        <dbReference type="ARBA" id="ARBA00023170"/>
    </source>
</evidence>
<dbReference type="GO" id="GO:0033038">
    <property type="term" value="F:bitter taste receptor activity"/>
    <property type="evidence" value="ECO:0007669"/>
    <property type="project" value="InterPro"/>
</dbReference>
<dbReference type="Proteomes" id="UP000694569">
    <property type="component" value="Unplaced"/>
</dbReference>
<keyword evidence="4 12" id="KW-0716">Sensory transduction</keyword>
<comment type="subcellular location">
    <subcellularLocation>
        <location evidence="1 12">Membrane</location>
        <topology evidence="1 12">Multi-pass membrane protein</topology>
    </subcellularLocation>
</comment>
<accession>A0A8C5QSQ2</accession>
<name>A0A8C5QSQ2_9ANUR</name>
<evidence type="ECO:0000256" key="11">
    <source>
        <dbReference type="RuleBase" id="RU004423"/>
    </source>
</evidence>
<evidence type="ECO:0000256" key="2">
    <source>
        <dbReference type="ARBA" id="ARBA00007376"/>
    </source>
</evidence>
<evidence type="ECO:0000256" key="8">
    <source>
        <dbReference type="ARBA" id="ARBA00023136"/>
    </source>
</evidence>
<evidence type="ECO:0000256" key="4">
    <source>
        <dbReference type="ARBA" id="ARBA00022606"/>
    </source>
</evidence>
<feature type="transmembrane region" description="Helical" evidence="13">
    <location>
        <begin position="47"/>
        <end position="68"/>
    </location>
</feature>
<evidence type="ECO:0000313" key="15">
    <source>
        <dbReference type="Proteomes" id="UP000694569"/>
    </source>
</evidence>
<keyword evidence="8 12" id="KW-0472">Membrane</keyword>
<comment type="similarity">
    <text evidence="2 11">Belongs to the G-protein coupled receptor T2R family.</text>
</comment>
<dbReference type="Pfam" id="PF05296">
    <property type="entry name" value="TAS2R"/>
    <property type="match status" value="2"/>
</dbReference>
<sequence length="283" mass="32345">MDSEVAAVCLSIMIVLAAIGSLANGFVVIVNIRDLVSQGSLSSCDSILTFLAISRILFQWFIVSFYSIMKDFYTQSFSLWFCRFLLEVVCFLHNMCLWFATWLSVLYCVRVVNYGRIERSGRVFPAQGMFYVAFYVTRTHSASSLLNYVLITVVSGCPPILIFCLTFGLVVVTLWRHTRRMKRQSQSGFREPSMIAHYGALQTMATFFMSFVIYVICFNLYLLRESPQECHVYVLILAAYPSAHSVFLVIGNSKLKQTSIEVLKKARCCNTVSYIWHPPNFKM</sequence>
<evidence type="ECO:0000256" key="10">
    <source>
        <dbReference type="ARBA" id="ARBA00023224"/>
    </source>
</evidence>
<organism evidence="14 15">
    <name type="scientific">Leptobrachium leishanense</name>
    <name type="common">Leishan spiny toad</name>
    <dbReference type="NCBI Taxonomy" id="445787"/>
    <lineage>
        <taxon>Eukaryota</taxon>
        <taxon>Metazoa</taxon>
        <taxon>Chordata</taxon>
        <taxon>Craniata</taxon>
        <taxon>Vertebrata</taxon>
        <taxon>Euteleostomi</taxon>
        <taxon>Amphibia</taxon>
        <taxon>Batrachia</taxon>
        <taxon>Anura</taxon>
        <taxon>Pelobatoidea</taxon>
        <taxon>Megophryidae</taxon>
        <taxon>Leptobrachium</taxon>
    </lineage>
</organism>
<keyword evidence="9 12" id="KW-0675">Receptor</keyword>
<dbReference type="Ensembl" id="ENSLLET00000042330.1">
    <property type="protein sequence ID" value="ENSLLEP00000040684.1"/>
    <property type="gene ID" value="ENSLLEG00000025200.1"/>
</dbReference>
<dbReference type="GO" id="GO:0016020">
    <property type="term" value="C:membrane"/>
    <property type="evidence" value="ECO:0007669"/>
    <property type="project" value="UniProtKB-SubCell"/>
</dbReference>
<protein>
    <recommendedName>
        <fullName evidence="12">Taste receptor type 2</fullName>
    </recommendedName>
</protein>
<keyword evidence="7 12" id="KW-0297">G-protein coupled receptor</keyword>
<feature type="transmembrane region" description="Helical" evidence="13">
    <location>
        <begin position="148"/>
        <end position="175"/>
    </location>
</feature>
<evidence type="ECO:0000256" key="3">
    <source>
        <dbReference type="ARBA" id="ARBA00022480"/>
    </source>
</evidence>
<keyword evidence="3 12" id="KW-0919">Taste</keyword>
<feature type="transmembrane region" description="Helical" evidence="13">
    <location>
        <begin position="233"/>
        <end position="250"/>
    </location>
</feature>
<feature type="transmembrane region" description="Helical" evidence="13">
    <location>
        <begin position="80"/>
        <end position="100"/>
    </location>
</feature>
<keyword evidence="10 12" id="KW-0807">Transducer</keyword>
<dbReference type="InterPro" id="IPR007960">
    <property type="entry name" value="TAS2R"/>
</dbReference>
<feature type="transmembrane region" description="Helical" evidence="13">
    <location>
        <begin position="7"/>
        <end position="27"/>
    </location>
</feature>
<reference evidence="14" key="2">
    <citation type="submission" date="2025-09" db="UniProtKB">
        <authorList>
            <consortium name="Ensembl"/>
        </authorList>
    </citation>
    <scope>IDENTIFICATION</scope>
</reference>
<keyword evidence="5 12" id="KW-0812">Transmembrane</keyword>
<evidence type="ECO:0000256" key="6">
    <source>
        <dbReference type="ARBA" id="ARBA00022989"/>
    </source>
</evidence>
<evidence type="ECO:0000256" key="7">
    <source>
        <dbReference type="ARBA" id="ARBA00023040"/>
    </source>
</evidence>
<dbReference type="PANTHER" id="PTHR11394:SF151">
    <property type="entry name" value="TASTE RECEPTOR TYPE 2"/>
    <property type="match status" value="1"/>
</dbReference>
<evidence type="ECO:0000256" key="1">
    <source>
        <dbReference type="ARBA" id="ARBA00004141"/>
    </source>
</evidence>
<keyword evidence="6 13" id="KW-1133">Transmembrane helix</keyword>
<dbReference type="AlphaFoldDB" id="A0A8C5QSQ2"/>